<protein>
    <recommendedName>
        <fullName evidence="5">Htaa domain-containing protein</fullName>
    </recommendedName>
</protein>
<dbReference type="EMBL" id="JAFCNB010000006">
    <property type="protein sequence ID" value="MBP2704907.1"/>
    <property type="molecule type" value="Genomic_DNA"/>
</dbReference>
<organism evidence="3 4">
    <name type="scientific">Microbispora oryzae</name>
    <dbReference type="NCBI Taxonomy" id="2806554"/>
    <lineage>
        <taxon>Bacteria</taxon>
        <taxon>Bacillati</taxon>
        <taxon>Actinomycetota</taxon>
        <taxon>Actinomycetes</taxon>
        <taxon>Streptosporangiales</taxon>
        <taxon>Streptosporangiaceae</taxon>
        <taxon>Microbispora</taxon>
    </lineage>
</organism>
<evidence type="ECO:0000313" key="4">
    <source>
        <dbReference type="Proteomes" id="UP000674234"/>
    </source>
</evidence>
<reference evidence="3" key="1">
    <citation type="submission" date="2021-02" db="EMBL/GenBank/DDBJ databases">
        <title>Draft genome sequence of Microbispora sp. RL4-1S isolated from rice leaves in Thailand.</title>
        <authorList>
            <person name="Muangham S."/>
            <person name="Duangmal K."/>
        </authorList>
    </citation>
    <scope>NUCLEOTIDE SEQUENCE</scope>
    <source>
        <strain evidence="3">RL4-1S</strain>
    </source>
</reference>
<dbReference type="AlphaFoldDB" id="A0A941AJF0"/>
<keyword evidence="2" id="KW-0732">Signal</keyword>
<evidence type="ECO:0000313" key="3">
    <source>
        <dbReference type="EMBL" id="MBP2704907.1"/>
    </source>
</evidence>
<comment type="caution">
    <text evidence="3">The sequence shown here is derived from an EMBL/GenBank/DDBJ whole genome shotgun (WGS) entry which is preliminary data.</text>
</comment>
<dbReference type="Proteomes" id="UP000674234">
    <property type="component" value="Unassembled WGS sequence"/>
</dbReference>
<dbReference type="RefSeq" id="WP_210156186.1">
    <property type="nucleotide sequence ID" value="NZ_JAFCNB010000006.1"/>
</dbReference>
<sequence length="255" mass="25809">MRRIFAMLAATATILITAPPASAQAGFWAVTELDPLAGTITPDVGYTIGYWVLQHGTHPFDGPGTELGTTGLRLTGKGGRTLNFTGTRLPEPAHYAVSVKIPAGTWRLEGVQGMFAPYEIGTLTVPGGLTPAPPQFPGTAGMEVTDYWGAIKPPGFPWKGRPGPALPGTGATVTAGAAPGASAPSTPGVPAAAVTHAAATQADATQAAVTHAAARQGTAPASPWFQPYLLVAVAVISVAGTLLVQRASARTGRSG</sequence>
<evidence type="ECO:0000256" key="1">
    <source>
        <dbReference type="SAM" id="Phobius"/>
    </source>
</evidence>
<proteinExistence type="predicted"/>
<name>A0A941AJF0_9ACTN</name>
<keyword evidence="1" id="KW-1133">Transmembrane helix</keyword>
<evidence type="ECO:0000256" key="2">
    <source>
        <dbReference type="SAM" id="SignalP"/>
    </source>
</evidence>
<feature type="signal peptide" evidence="2">
    <location>
        <begin position="1"/>
        <end position="23"/>
    </location>
</feature>
<gene>
    <name evidence="3" type="ORF">JOL79_13890</name>
</gene>
<keyword evidence="1" id="KW-0472">Membrane</keyword>
<feature type="transmembrane region" description="Helical" evidence="1">
    <location>
        <begin position="224"/>
        <end position="244"/>
    </location>
</feature>
<keyword evidence="1" id="KW-0812">Transmembrane</keyword>
<evidence type="ECO:0008006" key="5">
    <source>
        <dbReference type="Google" id="ProtNLM"/>
    </source>
</evidence>
<feature type="chain" id="PRO_5037367873" description="Htaa domain-containing protein" evidence="2">
    <location>
        <begin position="24"/>
        <end position="255"/>
    </location>
</feature>
<accession>A0A941AJF0</accession>
<keyword evidence="4" id="KW-1185">Reference proteome</keyword>